<name>A0A7S4HQ34_9EUKA</name>
<dbReference type="AlphaFoldDB" id="A0A7S4HQ34"/>
<dbReference type="Gene3D" id="2.40.70.10">
    <property type="entry name" value="Acid Proteases"/>
    <property type="match status" value="1"/>
</dbReference>
<dbReference type="EC" id="2.7.7.49" evidence="1"/>
<dbReference type="GO" id="GO:0003676">
    <property type="term" value="F:nucleic acid binding"/>
    <property type="evidence" value="ECO:0007669"/>
    <property type="project" value="InterPro"/>
</dbReference>
<dbReference type="PROSITE" id="PS50878">
    <property type="entry name" value="RT_POL"/>
    <property type="match status" value="1"/>
</dbReference>
<dbReference type="InterPro" id="IPR043502">
    <property type="entry name" value="DNA/RNA_pol_sf"/>
</dbReference>
<feature type="domain" description="Peptidase A2" evidence="10">
    <location>
        <begin position="161"/>
        <end position="238"/>
    </location>
</feature>
<dbReference type="InterPro" id="IPR050951">
    <property type="entry name" value="Retrovirus_Pol_polyprotein"/>
</dbReference>
<dbReference type="SUPFAM" id="SSF56672">
    <property type="entry name" value="DNA/RNA polymerases"/>
    <property type="match status" value="1"/>
</dbReference>
<dbReference type="InterPro" id="IPR021109">
    <property type="entry name" value="Peptidase_aspartic_dom_sf"/>
</dbReference>
<evidence type="ECO:0000259" key="11">
    <source>
        <dbReference type="PROSITE" id="PS50878"/>
    </source>
</evidence>
<dbReference type="GO" id="GO:0003964">
    <property type="term" value="F:RNA-directed DNA polymerase activity"/>
    <property type="evidence" value="ECO:0007669"/>
    <property type="project" value="UniProtKB-KW"/>
</dbReference>
<dbReference type="GO" id="GO:0008270">
    <property type="term" value="F:zinc ion binding"/>
    <property type="evidence" value="ECO:0007669"/>
    <property type="project" value="UniProtKB-KW"/>
</dbReference>
<dbReference type="SMART" id="SM00343">
    <property type="entry name" value="ZnF_C2HC"/>
    <property type="match status" value="2"/>
</dbReference>
<organism evidence="12">
    <name type="scientific">Vannella robusta</name>
    <dbReference type="NCBI Taxonomy" id="1487602"/>
    <lineage>
        <taxon>Eukaryota</taxon>
        <taxon>Amoebozoa</taxon>
        <taxon>Discosea</taxon>
        <taxon>Flabellinia</taxon>
        <taxon>Vannellidae</taxon>
        <taxon>Vannella</taxon>
    </lineage>
</organism>
<dbReference type="Pfam" id="PF00078">
    <property type="entry name" value="RVT_1"/>
    <property type="match status" value="1"/>
</dbReference>
<dbReference type="PANTHER" id="PTHR37984">
    <property type="entry name" value="PROTEIN CBG26694"/>
    <property type="match status" value="1"/>
</dbReference>
<evidence type="ECO:0000313" key="12">
    <source>
        <dbReference type="EMBL" id="CAE2205935.1"/>
    </source>
</evidence>
<gene>
    <name evidence="12" type="ORF">VSP0166_LOCUS3257</name>
</gene>
<keyword evidence="5" id="KW-0255">Endonuclease</keyword>
<dbReference type="Pfam" id="PF13975">
    <property type="entry name" value="gag-asp_proteas"/>
    <property type="match status" value="1"/>
</dbReference>
<feature type="domain" description="Reverse transcriptase" evidence="11">
    <location>
        <begin position="343"/>
        <end position="526"/>
    </location>
</feature>
<dbReference type="EMBL" id="HBKP01004527">
    <property type="protein sequence ID" value="CAE2205935.1"/>
    <property type="molecule type" value="Transcribed_RNA"/>
</dbReference>
<dbReference type="InterPro" id="IPR001969">
    <property type="entry name" value="Aspartic_peptidase_AS"/>
</dbReference>
<dbReference type="InterPro" id="IPR000477">
    <property type="entry name" value="RT_dom"/>
</dbReference>
<protein>
    <recommendedName>
        <fullName evidence="1">RNA-directed DNA polymerase</fullName>
        <ecNumber evidence="1">2.7.7.49</ecNumber>
    </recommendedName>
</protein>
<evidence type="ECO:0000256" key="1">
    <source>
        <dbReference type="ARBA" id="ARBA00012493"/>
    </source>
</evidence>
<evidence type="ECO:0000256" key="8">
    <source>
        <dbReference type="PROSITE-ProRule" id="PRU00047"/>
    </source>
</evidence>
<reference evidence="12" key="1">
    <citation type="submission" date="2021-01" db="EMBL/GenBank/DDBJ databases">
        <authorList>
            <person name="Corre E."/>
            <person name="Pelletier E."/>
            <person name="Niang G."/>
            <person name="Scheremetjew M."/>
            <person name="Finn R."/>
            <person name="Kale V."/>
            <person name="Holt S."/>
            <person name="Cochrane G."/>
            <person name="Meng A."/>
            <person name="Brown T."/>
            <person name="Cohen L."/>
        </authorList>
    </citation>
    <scope>NUCLEOTIDE SEQUENCE</scope>
    <source>
        <strain evidence="12">DIVA3 518/3/11/1/6</strain>
    </source>
</reference>
<dbReference type="Gene3D" id="4.10.60.10">
    <property type="entry name" value="Zinc finger, CCHC-type"/>
    <property type="match status" value="2"/>
</dbReference>
<dbReference type="FunFam" id="3.30.70.270:FF:000020">
    <property type="entry name" value="Transposon Tf2-6 polyprotein-like Protein"/>
    <property type="match status" value="1"/>
</dbReference>
<evidence type="ECO:0000259" key="10">
    <source>
        <dbReference type="PROSITE" id="PS50175"/>
    </source>
</evidence>
<dbReference type="PROSITE" id="PS00141">
    <property type="entry name" value="ASP_PROTEASE"/>
    <property type="match status" value="1"/>
</dbReference>
<evidence type="ECO:0000256" key="6">
    <source>
        <dbReference type="ARBA" id="ARBA00022801"/>
    </source>
</evidence>
<dbReference type="GO" id="GO:0004519">
    <property type="term" value="F:endonuclease activity"/>
    <property type="evidence" value="ECO:0007669"/>
    <property type="project" value="UniProtKB-KW"/>
</dbReference>
<dbReference type="InterPro" id="IPR001995">
    <property type="entry name" value="Peptidase_A2_cat"/>
</dbReference>
<keyword evidence="4" id="KW-0540">Nuclease</keyword>
<evidence type="ECO:0000256" key="4">
    <source>
        <dbReference type="ARBA" id="ARBA00022722"/>
    </source>
</evidence>
<dbReference type="GO" id="GO:0006508">
    <property type="term" value="P:proteolysis"/>
    <property type="evidence" value="ECO:0007669"/>
    <property type="project" value="InterPro"/>
</dbReference>
<dbReference type="Pfam" id="PF17917">
    <property type="entry name" value="RT_RNaseH"/>
    <property type="match status" value="1"/>
</dbReference>
<dbReference type="InterPro" id="IPR043128">
    <property type="entry name" value="Rev_trsase/Diguanyl_cyclase"/>
</dbReference>
<dbReference type="SUPFAM" id="SSF50630">
    <property type="entry name" value="Acid proteases"/>
    <property type="match status" value="1"/>
</dbReference>
<feature type="domain" description="CCHC-type" evidence="9">
    <location>
        <begin position="121"/>
        <end position="136"/>
    </location>
</feature>
<dbReference type="InterPro" id="IPR036875">
    <property type="entry name" value="Znf_CCHC_sf"/>
</dbReference>
<evidence type="ECO:0000256" key="7">
    <source>
        <dbReference type="ARBA" id="ARBA00022918"/>
    </source>
</evidence>
<evidence type="ECO:0000256" key="3">
    <source>
        <dbReference type="ARBA" id="ARBA00022695"/>
    </source>
</evidence>
<proteinExistence type="predicted"/>
<dbReference type="PANTHER" id="PTHR37984:SF5">
    <property type="entry name" value="PROTEIN NYNRIN-LIKE"/>
    <property type="match status" value="1"/>
</dbReference>
<dbReference type="CDD" id="cd09274">
    <property type="entry name" value="RNase_HI_RT_Ty3"/>
    <property type="match status" value="1"/>
</dbReference>
<sequence length="728" mass="82554">MFDADLEDNDPSALLYFEEAINSPLKELFSGLMPAYNITGIKEASKLLKRISNDHKTKYCTHCKMRNHSTDECFKKKKRPFTQQNQKSVQCHNCKEFGHYANKCPKKRKTDSRTPLERMQCYKCRSYGHIARNCPQSINVVSNQSSGNEVLVPLKLNEEYFEALLDTGADMTCIDSCVAKKLDLDVEVYEGEVNFAGCSAGPVNCAMVVVSCGNNSFPAQVLVFDLVNNRKVLLGRDLLSVFGIEIRGIPLPFSVPNTCDEEVVNPSRDDPAEDLESLAKLKDEIQSLLDINDNIDRADLCKLPYAEIEFNTGEAAPVCRRQYMIPYKMIPLVKEKIQSWLDIGTITFASVDSLWNSPLIVVPKKDSTGNYSAIRLCLDTRGLNAILEDRNFTLPLIKDIFDRISGFEFASRLDLADSFNQLPIKQSHRIKTTFTFNGTRYMFNGAPFGVKTLTSELQRILAVLLEPFKDFCIHFVDDIVVFSSSLRLHIHHVSLVVQALNEANFKLRVEKCLFARKVIELLGYVIEKNVIKPDPNKLSSFAKLDVPTTGKALESFLGITSYLRDFIPCYSVIAAPLESIRKTKGSLAKVWNPECDDAFENFKKVLSNPPVLSSPDFAHEFSVGTDASHYGVGGVLYQVIDGITKYISFVSCALSVSQRNYPITKKELYAIVFCLDRFRQWLWGIHFTLYTDHMSLVYMFSKCKENRMIGNWADKLLEFFQRPLLWAW</sequence>
<feature type="domain" description="CCHC-type" evidence="9">
    <location>
        <begin position="91"/>
        <end position="106"/>
    </location>
</feature>
<keyword evidence="6" id="KW-0378">Hydrolase</keyword>
<dbReference type="GO" id="GO:0004190">
    <property type="term" value="F:aspartic-type endopeptidase activity"/>
    <property type="evidence" value="ECO:0007669"/>
    <property type="project" value="InterPro"/>
</dbReference>
<dbReference type="PROSITE" id="PS50175">
    <property type="entry name" value="ASP_PROT_RETROV"/>
    <property type="match status" value="1"/>
</dbReference>
<dbReference type="SUPFAM" id="SSF57756">
    <property type="entry name" value="Retrovirus zinc finger-like domains"/>
    <property type="match status" value="1"/>
</dbReference>
<keyword evidence="7" id="KW-0695">RNA-directed DNA polymerase</keyword>
<dbReference type="PROSITE" id="PS50158">
    <property type="entry name" value="ZF_CCHC"/>
    <property type="match status" value="2"/>
</dbReference>
<evidence type="ECO:0000256" key="5">
    <source>
        <dbReference type="ARBA" id="ARBA00022759"/>
    </source>
</evidence>
<keyword evidence="8" id="KW-0479">Metal-binding</keyword>
<dbReference type="InterPro" id="IPR001878">
    <property type="entry name" value="Znf_CCHC"/>
</dbReference>
<dbReference type="CDD" id="cd01647">
    <property type="entry name" value="RT_LTR"/>
    <property type="match status" value="1"/>
</dbReference>
<keyword evidence="8" id="KW-0862">Zinc</keyword>
<evidence type="ECO:0000256" key="2">
    <source>
        <dbReference type="ARBA" id="ARBA00022679"/>
    </source>
</evidence>
<keyword evidence="2" id="KW-0808">Transferase</keyword>
<keyword evidence="8" id="KW-0863">Zinc-finger</keyword>
<dbReference type="Gene3D" id="3.30.70.270">
    <property type="match status" value="2"/>
</dbReference>
<evidence type="ECO:0000259" key="9">
    <source>
        <dbReference type="PROSITE" id="PS50158"/>
    </source>
</evidence>
<dbReference type="Pfam" id="PF00098">
    <property type="entry name" value="zf-CCHC"/>
    <property type="match status" value="2"/>
</dbReference>
<dbReference type="Gene3D" id="3.10.10.10">
    <property type="entry name" value="HIV Type 1 Reverse Transcriptase, subunit A, domain 1"/>
    <property type="match status" value="1"/>
</dbReference>
<dbReference type="InterPro" id="IPR041373">
    <property type="entry name" value="RT_RNaseH"/>
</dbReference>
<keyword evidence="3" id="KW-0548">Nucleotidyltransferase</keyword>
<accession>A0A7S4HQ34</accession>